<evidence type="ECO:0000313" key="1">
    <source>
        <dbReference type="EMBL" id="SDI30306.1"/>
    </source>
</evidence>
<dbReference type="EMBL" id="FNCN01000043">
    <property type="protein sequence ID" value="SDI30306.1"/>
    <property type="molecule type" value="Genomic_DNA"/>
</dbReference>
<organism evidence="1 2">
    <name type="scientific">Sinosporangium album</name>
    <dbReference type="NCBI Taxonomy" id="504805"/>
    <lineage>
        <taxon>Bacteria</taxon>
        <taxon>Bacillati</taxon>
        <taxon>Actinomycetota</taxon>
        <taxon>Actinomycetes</taxon>
        <taxon>Streptosporangiales</taxon>
        <taxon>Streptosporangiaceae</taxon>
        <taxon>Sinosporangium</taxon>
    </lineage>
</organism>
<dbReference type="InterPro" id="IPR036894">
    <property type="entry name" value="YbaB-like_sf"/>
</dbReference>
<sequence length="128" mass="13871">MRHNDAFDTGPGDIGKLVGDIHNWVDAMATTLRELEEQTLTGYDESGRVTAKVSGSGRLLKVTVAPQAMRDLDHVEVAEAVRQAIEAARIAMAEELTTAMNALTHGMPQPDPNHDPFAAYFNDILRGG</sequence>
<reference evidence="1 2" key="1">
    <citation type="submission" date="2016-10" db="EMBL/GenBank/DDBJ databases">
        <authorList>
            <person name="de Groot N.N."/>
        </authorList>
    </citation>
    <scope>NUCLEOTIDE SEQUENCE [LARGE SCALE GENOMIC DNA]</scope>
    <source>
        <strain evidence="1 2">CPCC 201354</strain>
    </source>
</reference>
<dbReference type="GO" id="GO:0003677">
    <property type="term" value="F:DNA binding"/>
    <property type="evidence" value="ECO:0007669"/>
    <property type="project" value="UniProtKB-KW"/>
</dbReference>
<keyword evidence="1" id="KW-0238">DNA-binding</keyword>
<dbReference type="Gene3D" id="3.30.1310.10">
    <property type="entry name" value="Nucleoid-associated protein YbaB-like domain"/>
    <property type="match status" value="1"/>
</dbReference>
<dbReference type="RefSeq" id="WP_176955722.1">
    <property type="nucleotide sequence ID" value="NZ_FNCN01000043.1"/>
</dbReference>
<proteinExistence type="predicted"/>
<dbReference type="AlphaFoldDB" id="A0A1G8JGK2"/>
<dbReference type="SUPFAM" id="SSF82607">
    <property type="entry name" value="YbaB-like"/>
    <property type="match status" value="1"/>
</dbReference>
<dbReference type="Proteomes" id="UP000198923">
    <property type="component" value="Unassembled WGS sequence"/>
</dbReference>
<gene>
    <name evidence="1" type="ORF">SAMN05421505_14316</name>
</gene>
<dbReference type="Pfam" id="PF02575">
    <property type="entry name" value="YbaB_DNA_bd"/>
    <property type="match status" value="1"/>
</dbReference>
<protein>
    <submittedName>
        <fullName evidence="1">Conserved DNA-binding protein YbaB</fullName>
    </submittedName>
</protein>
<name>A0A1G8JGK2_9ACTN</name>
<dbReference type="STRING" id="504805.SAMN05421505_14316"/>
<accession>A0A1G8JGK2</accession>
<keyword evidence="2" id="KW-1185">Reference proteome</keyword>
<evidence type="ECO:0000313" key="2">
    <source>
        <dbReference type="Proteomes" id="UP000198923"/>
    </source>
</evidence>
<dbReference type="InterPro" id="IPR004401">
    <property type="entry name" value="YbaB/EbfC"/>
</dbReference>